<dbReference type="EMBL" id="BMAT01004399">
    <property type="protein sequence ID" value="GFR72667.1"/>
    <property type="molecule type" value="Genomic_DNA"/>
</dbReference>
<proteinExistence type="predicted"/>
<dbReference type="InterPro" id="IPR036397">
    <property type="entry name" value="RNaseH_sf"/>
</dbReference>
<dbReference type="InterPro" id="IPR050863">
    <property type="entry name" value="CenT-Element_Derived"/>
</dbReference>
<keyword evidence="4" id="KW-1185">Reference proteome</keyword>
<evidence type="ECO:0000313" key="4">
    <source>
        <dbReference type="Proteomes" id="UP000762676"/>
    </source>
</evidence>
<dbReference type="InterPro" id="IPR004875">
    <property type="entry name" value="DDE_SF_endonuclease_dom"/>
</dbReference>
<dbReference type="Gene3D" id="3.30.420.10">
    <property type="entry name" value="Ribonuclease H-like superfamily/Ribonuclease H"/>
    <property type="match status" value="1"/>
</dbReference>
<gene>
    <name evidence="3" type="ORF">ElyMa_002118400</name>
</gene>
<comment type="caution">
    <text evidence="3">The sequence shown here is derived from an EMBL/GenBank/DDBJ whole genome shotgun (WGS) entry which is preliminary data.</text>
</comment>
<dbReference type="GO" id="GO:0005634">
    <property type="term" value="C:nucleus"/>
    <property type="evidence" value="ECO:0007669"/>
    <property type="project" value="TreeGrafter"/>
</dbReference>
<dbReference type="AlphaFoldDB" id="A0AAV4FGY6"/>
<feature type="domain" description="DDE-1" evidence="2">
    <location>
        <begin position="2"/>
        <end position="153"/>
    </location>
</feature>
<dbReference type="Pfam" id="PF03184">
    <property type="entry name" value="DDE_1"/>
    <property type="match status" value="1"/>
</dbReference>
<evidence type="ECO:0000259" key="2">
    <source>
        <dbReference type="Pfam" id="PF03184"/>
    </source>
</evidence>
<sequence>MVCTSANGRFLPPMMIFPYRKTPSFNPLEGFPQASFEITPNGWITGEVFLSWLRDVFLKEVQSVKKPLVLFVDSHASHTALIETSDLCREHNIVLYCLKSHASHILQPIDLAFIGSVKVHWEKEVRKYMQENGEAVTVRTFAKVLKPAWEAAAVPENGFKGFASSGIHPFNPKRVLGSEKLCPSLTFHKPAPTETIDAPPTEGTSTEQQQTAEKDNIVSLFEKLRELTDESFRTMVARYLTEGILELEGQKYKVQCQLLTATVSGQRAESTTMSTSAFISTENSTQLDPIADVL</sequence>
<accession>A0AAV4FGY6</accession>
<feature type="region of interest" description="Disordered" evidence="1">
    <location>
        <begin position="189"/>
        <end position="214"/>
    </location>
</feature>
<name>A0AAV4FGY6_9GAST</name>
<dbReference type="PANTHER" id="PTHR19303">
    <property type="entry name" value="TRANSPOSON"/>
    <property type="match status" value="1"/>
</dbReference>
<feature type="compositionally biased region" description="Polar residues" evidence="1">
    <location>
        <begin position="202"/>
        <end position="211"/>
    </location>
</feature>
<dbReference type="PANTHER" id="PTHR19303:SF74">
    <property type="entry name" value="POGO TRANSPOSABLE ELEMENT WITH KRAB DOMAIN"/>
    <property type="match status" value="1"/>
</dbReference>
<protein>
    <submittedName>
        <fullName evidence="3">Tigger transposable element-derived protein 6</fullName>
    </submittedName>
</protein>
<dbReference type="GO" id="GO:0003677">
    <property type="term" value="F:DNA binding"/>
    <property type="evidence" value="ECO:0007669"/>
    <property type="project" value="TreeGrafter"/>
</dbReference>
<dbReference type="Proteomes" id="UP000762676">
    <property type="component" value="Unassembled WGS sequence"/>
</dbReference>
<organism evidence="3 4">
    <name type="scientific">Elysia marginata</name>
    <dbReference type="NCBI Taxonomy" id="1093978"/>
    <lineage>
        <taxon>Eukaryota</taxon>
        <taxon>Metazoa</taxon>
        <taxon>Spiralia</taxon>
        <taxon>Lophotrochozoa</taxon>
        <taxon>Mollusca</taxon>
        <taxon>Gastropoda</taxon>
        <taxon>Heterobranchia</taxon>
        <taxon>Euthyneura</taxon>
        <taxon>Panpulmonata</taxon>
        <taxon>Sacoglossa</taxon>
        <taxon>Placobranchoidea</taxon>
        <taxon>Plakobranchidae</taxon>
        <taxon>Elysia</taxon>
    </lineage>
</organism>
<reference evidence="3 4" key="1">
    <citation type="journal article" date="2021" name="Elife">
        <title>Chloroplast acquisition without the gene transfer in kleptoplastic sea slugs, Plakobranchus ocellatus.</title>
        <authorList>
            <person name="Maeda T."/>
            <person name="Takahashi S."/>
            <person name="Yoshida T."/>
            <person name="Shimamura S."/>
            <person name="Takaki Y."/>
            <person name="Nagai Y."/>
            <person name="Toyoda A."/>
            <person name="Suzuki Y."/>
            <person name="Arimoto A."/>
            <person name="Ishii H."/>
            <person name="Satoh N."/>
            <person name="Nishiyama T."/>
            <person name="Hasebe M."/>
            <person name="Maruyama T."/>
            <person name="Minagawa J."/>
            <person name="Obokata J."/>
            <person name="Shigenobu S."/>
        </authorList>
    </citation>
    <scope>NUCLEOTIDE SEQUENCE [LARGE SCALE GENOMIC DNA]</scope>
</reference>
<evidence type="ECO:0000313" key="3">
    <source>
        <dbReference type="EMBL" id="GFR72667.1"/>
    </source>
</evidence>
<evidence type="ECO:0000256" key="1">
    <source>
        <dbReference type="SAM" id="MobiDB-lite"/>
    </source>
</evidence>